<evidence type="ECO:0000313" key="6">
    <source>
        <dbReference type="Proteomes" id="UP000638353"/>
    </source>
</evidence>
<feature type="domain" description="HPr" evidence="4">
    <location>
        <begin position="1"/>
        <end position="86"/>
    </location>
</feature>
<dbReference type="CDD" id="cd00367">
    <property type="entry name" value="PTS-HPr_like"/>
    <property type="match status" value="1"/>
</dbReference>
<dbReference type="EMBL" id="BMVC01000023">
    <property type="protein sequence ID" value="GHD15365.1"/>
    <property type="molecule type" value="Genomic_DNA"/>
</dbReference>
<dbReference type="GO" id="GO:0005737">
    <property type="term" value="C:cytoplasm"/>
    <property type="evidence" value="ECO:0007669"/>
    <property type="project" value="UniProtKB-SubCell"/>
</dbReference>
<dbReference type="InterPro" id="IPR035895">
    <property type="entry name" value="HPr-like_sf"/>
</dbReference>
<sequence length="86" mass="9053">MAEREVRVGARSGFHARPAAVFVRAAADSGHRGTLAGAERTADGRSVLAVLGLAAGPGERLRLTVTGDDEERTLERLARLIEADSD</sequence>
<accession>A0A919CEB9</accession>
<dbReference type="Gene3D" id="3.30.1340.10">
    <property type="entry name" value="HPr-like"/>
    <property type="match status" value="1"/>
</dbReference>
<comment type="subcellular location">
    <subcellularLocation>
        <location evidence="1">Cytoplasm</location>
    </subcellularLocation>
</comment>
<organism evidence="5 6">
    <name type="scientific">Streptomyces finlayi</name>
    <dbReference type="NCBI Taxonomy" id="67296"/>
    <lineage>
        <taxon>Bacteria</taxon>
        <taxon>Bacillati</taxon>
        <taxon>Actinomycetota</taxon>
        <taxon>Actinomycetes</taxon>
        <taxon>Kitasatosporales</taxon>
        <taxon>Streptomycetaceae</taxon>
        <taxon>Streptomyces</taxon>
    </lineage>
</organism>
<name>A0A919CEB9_9ACTN</name>
<dbReference type="InterPro" id="IPR050399">
    <property type="entry name" value="HPr"/>
</dbReference>
<evidence type="ECO:0000256" key="3">
    <source>
        <dbReference type="ARBA" id="ARBA00022683"/>
    </source>
</evidence>
<reference evidence="5" key="1">
    <citation type="journal article" date="2014" name="Int. J. Syst. Evol. Microbiol.">
        <title>Complete genome sequence of Corynebacterium casei LMG S-19264T (=DSM 44701T), isolated from a smear-ripened cheese.</title>
        <authorList>
            <consortium name="US DOE Joint Genome Institute (JGI-PGF)"/>
            <person name="Walter F."/>
            <person name="Albersmeier A."/>
            <person name="Kalinowski J."/>
            <person name="Ruckert C."/>
        </authorList>
    </citation>
    <scope>NUCLEOTIDE SEQUENCE</scope>
    <source>
        <strain evidence="5">JCM 4637</strain>
    </source>
</reference>
<dbReference type="PROSITE" id="PS00589">
    <property type="entry name" value="PTS_HPR_SER"/>
    <property type="match status" value="1"/>
</dbReference>
<dbReference type="PROSITE" id="PS51350">
    <property type="entry name" value="PTS_HPR_DOM"/>
    <property type="match status" value="1"/>
</dbReference>
<reference evidence="5" key="2">
    <citation type="submission" date="2020-09" db="EMBL/GenBank/DDBJ databases">
        <authorList>
            <person name="Sun Q."/>
            <person name="Ohkuma M."/>
        </authorList>
    </citation>
    <scope>NUCLEOTIDE SEQUENCE</scope>
    <source>
        <strain evidence="5">JCM 4637</strain>
    </source>
</reference>
<gene>
    <name evidence="5" type="primary">ptsH</name>
    <name evidence="5" type="ORF">GCM10010334_75340</name>
</gene>
<keyword evidence="2" id="KW-0963">Cytoplasm</keyword>
<keyword evidence="3" id="KW-0598">Phosphotransferase system</keyword>
<evidence type="ECO:0000259" key="4">
    <source>
        <dbReference type="PROSITE" id="PS51350"/>
    </source>
</evidence>
<dbReference type="InterPro" id="IPR000032">
    <property type="entry name" value="HPr-like"/>
</dbReference>
<protein>
    <submittedName>
        <fullName evidence="5">Phosphocarrier protein HPr</fullName>
    </submittedName>
</protein>
<dbReference type="Pfam" id="PF00381">
    <property type="entry name" value="PTS-HPr"/>
    <property type="match status" value="1"/>
</dbReference>
<dbReference type="GO" id="GO:0009401">
    <property type="term" value="P:phosphoenolpyruvate-dependent sugar phosphotransferase system"/>
    <property type="evidence" value="ECO:0007669"/>
    <property type="project" value="UniProtKB-KW"/>
</dbReference>
<dbReference type="PANTHER" id="PTHR33705">
    <property type="entry name" value="PHOSPHOCARRIER PROTEIN HPR"/>
    <property type="match status" value="1"/>
</dbReference>
<evidence type="ECO:0000313" key="5">
    <source>
        <dbReference type="EMBL" id="GHD15365.1"/>
    </source>
</evidence>
<comment type="caution">
    <text evidence="5">The sequence shown here is derived from an EMBL/GenBank/DDBJ whole genome shotgun (WGS) entry which is preliminary data.</text>
</comment>
<dbReference type="PANTHER" id="PTHR33705:SF2">
    <property type="entry name" value="PHOSPHOCARRIER PROTEIN NPR"/>
    <property type="match status" value="1"/>
</dbReference>
<evidence type="ECO:0000256" key="2">
    <source>
        <dbReference type="ARBA" id="ARBA00022490"/>
    </source>
</evidence>
<dbReference type="AlphaFoldDB" id="A0A919CEB9"/>
<dbReference type="SUPFAM" id="SSF55594">
    <property type="entry name" value="HPr-like"/>
    <property type="match status" value="1"/>
</dbReference>
<dbReference type="InterPro" id="IPR002114">
    <property type="entry name" value="PTS_HPr_Ser_P_site"/>
</dbReference>
<dbReference type="PRINTS" id="PR00107">
    <property type="entry name" value="PHOSPHOCPHPR"/>
</dbReference>
<proteinExistence type="predicted"/>
<evidence type="ECO:0000256" key="1">
    <source>
        <dbReference type="ARBA" id="ARBA00004496"/>
    </source>
</evidence>
<dbReference type="NCBIfam" id="TIGR01003">
    <property type="entry name" value="PTS_HPr_family"/>
    <property type="match status" value="1"/>
</dbReference>
<dbReference type="RefSeq" id="WP_189827664.1">
    <property type="nucleotide sequence ID" value="NZ_BMVC01000023.1"/>
</dbReference>
<dbReference type="Proteomes" id="UP000638353">
    <property type="component" value="Unassembled WGS sequence"/>
</dbReference>